<evidence type="ECO:0000256" key="3">
    <source>
        <dbReference type="ARBA" id="ARBA00022832"/>
    </source>
</evidence>
<keyword evidence="12" id="KW-1185">Reference proteome</keyword>
<dbReference type="Pfam" id="PF00725">
    <property type="entry name" value="3HCDH"/>
    <property type="match status" value="1"/>
</dbReference>
<evidence type="ECO:0000256" key="2">
    <source>
        <dbReference type="ARBA" id="ARBA00005086"/>
    </source>
</evidence>
<dbReference type="RefSeq" id="WP_056949343.1">
    <property type="nucleotide sequence ID" value="NZ_AZEB01000010.1"/>
</dbReference>
<comment type="pathway">
    <text evidence="2">Lipid metabolism; butanoate metabolism.</text>
</comment>
<dbReference type="InterPro" id="IPR036291">
    <property type="entry name" value="NAD(P)-bd_dom_sf"/>
</dbReference>
<dbReference type="GO" id="GO:0006635">
    <property type="term" value="P:fatty acid beta-oxidation"/>
    <property type="evidence" value="ECO:0007669"/>
    <property type="project" value="TreeGrafter"/>
</dbReference>
<dbReference type="GO" id="GO:0003857">
    <property type="term" value="F:(3S)-3-hydroxyacyl-CoA dehydrogenase (NAD+) activity"/>
    <property type="evidence" value="ECO:0007669"/>
    <property type="project" value="UniProtKB-EC"/>
</dbReference>
<keyword evidence="6" id="KW-0443">Lipid metabolism</keyword>
<dbReference type="PATRIC" id="fig|1423766.4.peg.358"/>
<keyword evidence="3" id="KW-0276">Fatty acid metabolism</keyword>
<comment type="pathway">
    <text evidence="1">Lipid metabolism; fatty acid beta-oxidation.</text>
</comment>
<keyword evidence="4" id="KW-0560">Oxidoreductase</keyword>
<comment type="caution">
    <text evidence="11">The sequence shown here is derived from an EMBL/GenBank/DDBJ whole genome shotgun (WGS) entry which is preliminary data.</text>
</comment>
<accession>A0A0R1NNW1</accession>
<dbReference type="InterPro" id="IPR006176">
    <property type="entry name" value="3-OHacyl-CoA_DH_NAD-bd"/>
</dbReference>
<dbReference type="InterPro" id="IPR052242">
    <property type="entry name" value="Mito_3-hydroxyacyl-CoA_DH"/>
</dbReference>
<evidence type="ECO:0000256" key="7">
    <source>
        <dbReference type="ARBA" id="ARBA00049556"/>
    </source>
</evidence>
<dbReference type="EMBL" id="AZEB01000010">
    <property type="protein sequence ID" value="KRL22061.1"/>
    <property type="molecule type" value="Genomic_DNA"/>
</dbReference>
<dbReference type="SUPFAM" id="SSF48179">
    <property type="entry name" value="6-phosphogluconate dehydrogenase C-terminal domain-like"/>
    <property type="match status" value="1"/>
</dbReference>
<dbReference type="InterPro" id="IPR013328">
    <property type="entry name" value="6PGD_dom2"/>
</dbReference>
<sequence>MTIKNVTVAGSGVLGSQIAFQAAFKGFNVTVYDINEDAINKAKDRIRGLRHAYKTDIAATDAEFEKGLANIGYSWDLQQAVSDADLVIEAIPERPDIKKDFYEKIAKFAPKEAIFTSNSSTLVPSMFMEDTGRPAQFLNMHFANQVWLNNTAEIMGSPKTDPAIYQEIVDFARNIGMIPIQLKKEQPGYILNSLLIPLLSAGEDLWVKGVADPQMIDRTWMAATGAPMGPFAILDVVGIRTAYNITLAEAQAHPEANTQPLADALKKLLDEGKLGMESGEGFYHYPNPEFKQKDFLSI</sequence>
<dbReference type="Gene3D" id="3.40.50.720">
    <property type="entry name" value="NAD(P)-binding Rossmann-like Domain"/>
    <property type="match status" value="1"/>
</dbReference>
<organism evidence="11 12">
    <name type="scientific">Lentilactobacillus kisonensis DSM 19906 = JCM 15041</name>
    <dbReference type="NCBI Taxonomy" id="1423766"/>
    <lineage>
        <taxon>Bacteria</taxon>
        <taxon>Bacillati</taxon>
        <taxon>Bacillota</taxon>
        <taxon>Bacilli</taxon>
        <taxon>Lactobacillales</taxon>
        <taxon>Lactobacillaceae</taxon>
        <taxon>Lentilactobacillus</taxon>
    </lineage>
</organism>
<feature type="domain" description="3-hydroxyacyl-CoA dehydrogenase NAD binding" evidence="10">
    <location>
        <begin position="5"/>
        <end position="183"/>
    </location>
</feature>
<dbReference type="Pfam" id="PF02737">
    <property type="entry name" value="3HCDH_N"/>
    <property type="match status" value="1"/>
</dbReference>
<evidence type="ECO:0000256" key="1">
    <source>
        <dbReference type="ARBA" id="ARBA00005005"/>
    </source>
</evidence>
<dbReference type="InterPro" id="IPR006108">
    <property type="entry name" value="3HC_DH_C"/>
</dbReference>
<feature type="site" description="Important for catalytic activity" evidence="8">
    <location>
        <position position="141"/>
    </location>
</feature>
<name>A0A0R1NNW1_9LACO</name>
<keyword evidence="5" id="KW-0520">NAD</keyword>
<comment type="catalytic activity">
    <reaction evidence="7">
        <text>a (3S)-3-hydroxyacyl-CoA + NAD(+) = a 3-oxoacyl-CoA + NADH + H(+)</text>
        <dbReference type="Rhea" id="RHEA:22432"/>
        <dbReference type="ChEBI" id="CHEBI:15378"/>
        <dbReference type="ChEBI" id="CHEBI:57318"/>
        <dbReference type="ChEBI" id="CHEBI:57540"/>
        <dbReference type="ChEBI" id="CHEBI:57945"/>
        <dbReference type="ChEBI" id="CHEBI:90726"/>
        <dbReference type="EC" id="1.1.1.35"/>
    </reaction>
</comment>
<evidence type="ECO:0000259" key="10">
    <source>
        <dbReference type="Pfam" id="PF02737"/>
    </source>
</evidence>
<protein>
    <submittedName>
        <fullName evidence="11">3-hydroxyacyl-CoA dehydrogenase</fullName>
    </submittedName>
</protein>
<dbReference type="PIRSF" id="PIRSF000105">
    <property type="entry name" value="HCDH"/>
    <property type="match status" value="1"/>
</dbReference>
<dbReference type="PANTHER" id="PTHR43561:SF3">
    <property type="entry name" value="HYDROXYACYL-COENZYME A DEHYDROGENASE, MITOCHONDRIAL"/>
    <property type="match status" value="1"/>
</dbReference>
<evidence type="ECO:0000313" key="12">
    <source>
        <dbReference type="Proteomes" id="UP000051439"/>
    </source>
</evidence>
<evidence type="ECO:0000259" key="9">
    <source>
        <dbReference type="Pfam" id="PF00725"/>
    </source>
</evidence>
<proteinExistence type="predicted"/>
<dbReference type="SUPFAM" id="SSF51735">
    <property type="entry name" value="NAD(P)-binding Rossmann-fold domains"/>
    <property type="match status" value="1"/>
</dbReference>
<evidence type="ECO:0000313" key="11">
    <source>
        <dbReference type="EMBL" id="KRL22061.1"/>
    </source>
</evidence>
<dbReference type="Proteomes" id="UP000051439">
    <property type="component" value="Unassembled WGS sequence"/>
</dbReference>
<dbReference type="NCBIfam" id="NF006143">
    <property type="entry name" value="PRK08293.1"/>
    <property type="match status" value="1"/>
</dbReference>
<dbReference type="AlphaFoldDB" id="A0A0R1NNW1"/>
<dbReference type="Gene3D" id="1.10.1040.10">
    <property type="entry name" value="N-(1-d-carboxylethyl)-l-norvaline Dehydrogenase, domain 2"/>
    <property type="match status" value="1"/>
</dbReference>
<dbReference type="InterPro" id="IPR022694">
    <property type="entry name" value="3-OHacyl-CoA_DH"/>
</dbReference>
<dbReference type="PANTHER" id="PTHR43561">
    <property type="match status" value="1"/>
</dbReference>
<evidence type="ECO:0000256" key="5">
    <source>
        <dbReference type="ARBA" id="ARBA00023027"/>
    </source>
</evidence>
<dbReference type="InterPro" id="IPR008927">
    <property type="entry name" value="6-PGluconate_DH-like_C_sf"/>
</dbReference>
<gene>
    <name evidence="11" type="ORF">FC98_GL000358</name>
</gene>
<evidence type="ECO:0000256" key="6">
    <source>
        <dbReference type="ARBA" id="ARBA00023098"/>
    </source>
</evidence>
<feature type="domain" description="3-hydroxyacyl-CoA dehydrogenase C-terminal" evidence="9">
    <location>
        <begin position="188"/>
        <end position="285"/>
    </location>
</feature>
<reference evidence="11 12" key="1">
    <citation type="journal article" date="2015" name="Genome Announc.">
        <title>Expanding the biotechnology potential of lactobacilli through comparative genomics of 213 strains and associated genera.</title>
        <authorList>
            <person name="Sun Z."/>
            <person name="Harris H.M."/>
            <person name="McCann A."/>
            <person name="Guo C."/>
            <person name="Argimon S."/>
            <person name="Zhang W."/>
            <person name="Yang X."/>
            <person name="Jeffery I.B."/>
            <person name="Cooney J.C."/>
            <person name="Kagawa T.F."/>
            <person name="Liu W."/>
            <person name="Song Y."/>
            <person name="Salvetti E."/>
            <person name="Wrobel A."/>
            <person name="Rasinkangas P."/>
            <person name="Parkhill J."/>
            <person name="Rea M.C."/>
            <person name="O'Sullivan O."/>
            <person name="Ritari J."/>
            <person name="Douillard F.P."/>
            <person name="Paul Ross R."/>
            <person name="Yang R."/>
            <person name="Briner A.E."/>
            <person name="Felis G.E."/>
            <person name="de Vos W.M."/>
            <person name="Barrangou R."/>
            <person name="Klaenhammer T.R."/>
            <person name="Caufield P.W."/>
            <person name="Cui Y."/>
            <person name="Zhang H."/>
            <person name="O'Toole P.W."/>
        </authorList>
    </citation>
    <scope>NUCLEOTIDE SEQUENCE [LARGE SCALE GENOMIC DNA]</scope>
    <source>
        <strain evidence="11 12">DSM 19906</strain>
    </source>
</reference>
<evidence type="ECO:0000256" key="8">
    <source>
        <dbReference type="PIRSR" id="PIRSR000105-1"/>
    </source>
</evidence>
<dbReference type="GO" id="GO:0070403">
    <property type="term" value="F:NAD+ binding"/>
    <property type="evidence" value="ECO:0007669"/>
    <property type="project" value="InterPro"/>
</dbReference>
<evidence type="ECO:0000256" key="4">
    <source>
        <dbReference type="ARBA" id="ARBA00023002"/>
    </source>
</evidence>